<dbReference type="AlphaFoldDB" id="A0A653BP27"/>
<evidence type="ECO:0000313" key="1">
    <source>
        <dbReference type="EMBL" id="VEN37130.1"/>
    </source>
</evidence>
<proteinExistence type="predicted"/>
<name>A0A653BP27_CALMS</name>
<dbReference type="EMBL" id="CAACVG010003050">
    <property type="protein sequence ID" value="VEN37130.1"/>
    <property type="molecule type" value="Genomic_DNA"/>
</dbReference>
<protein>
    <submittedName>
        <fullName evidence="1">Uncharacterized protein</fullName>
    </submittedName>
</protein>
<evidence type="ECO:0000313" key="2">
    <source>
        <dbReference type="Proteomes" id="UP000410492"/>
    </source>
</evidence>
<gene>
    <name evidence="1" type="ORF">CALMAC_LOCUS2486</name>
</gene>
<feature type="non-terminal residue" evidence="1">
    <location>
        <position position="85"/>
    </location>
</feature>
<organism evidence="1 2">
    <name type="scientific">Callosobruchus maculatus</name>
    <name type="common">Southern cowpea weevil</name>
    <name type="synonym">Pulse bruchid</name>
    <dbReference type="NCBI Taxonomy" id="64391"/>
    <lineage>
        <taxon>Eukaryota</taxon>
        <taxon>Metazoa</taxon>
        <taxon>Ecdysozoa</taxon>
        <taxon>Arthropoda</taxon>
        <taxon>Hexapoda</taxon>
        <taxon>Insecta</taxon>
        <taxon>Pterygota</taxon>
        <taxon>Neoptera</taxon>
        <taxon>Endopterygota</taxon>
        <taxon>Coleoptera</taxon>
        <taxon>Polyphaga</taxon>
        <taxon>Cucujiformia</taxon>
        <taxon>Chrysomeloidea</taxon>
        <taxon>Chrysomelidae</taxon>
        <taxon>Bruchinae</taxon>
        <taxon>Bruchini</taxon>
        <taxon>Callosobruchus</taxon>
    </lineage>
</organism>
<accession>A0A653BP27</accession>
<dbReference type="Proteomes" id="UP000410492">
    <property type="component" value="Unassembled WGS sequence"/>
</dbReference>
<keyword evidence="2" id="KW-1185">Reference proteome</keyword>
<reference evidence="1 2" key="1">
    <citation type="submission" date="2019-01" db="EMBL/GenBank/DDBJ databases">
        <authorList>
            <person name="Sayadi A."/>
        </authorList>
    </citation>
    <scope>NUCLEOTIDE SEQUENCE [LARGE SCALE GENOMIC DNA]</scope>
</reference>
<sequence>MNTKCIYQDEEGKKKISIYNEKIQLINASSFEEAIKLLFVIYFHSNRINPKNVSVTLEMTQTYFIKVHLDFGRKSSHTPSRKTVI</sequence>